<evidence type="ECO:0000313" key="3">
    <source>
        <dbReference type="Proteomes" id="UP000239388"/>
    </source>
</evidence>
<dbReference type="InterPro" id="IPR006311">
    <property type="entry name" value="TAT_signal"/>
</dbReference>
<dbReference type="Gene3D" id="3.20.20.150">
    <property type="entry name" value="Divalent-metal-dependent TIM barrel enzymes"/>
    <property type="match status" value="1"/>
</dbReference>
<dbReference type="Proteomes" id="UP000239388">
    <property type="component" value="Unassembled WGS sequence"/>
</dbReference>
<dbReference type="InterPro" id="IPR036237">
    <property type="entry name" value="Xyl_isomerase-like_sf"/>
</dbReference>
<protein>
    <submittedName>
        <fullName evidence="2">Sugar phosphate isomerase/epimerase</fullName>
    </submittedName>
</protein>
<comment type="caution">
    <text evidence="2">The sequence shown here is derived from an EMBL/GenBank/DDBJ whole genome shotgun (WGS) entry which is preliminary data.</text>
</comment>
<dbReference type="RefSeq" id="WP_105360084.1">
    <property type="nucleotide sequence ID" value="NZ_PUIB01000030.1"/>
</dbReference>
<dbReference type="AlphaFoldDB" id="A0A2S8F386"/>
<evidence type="ECO:0000259" key="1">
    <source>
        <dbReference type="Pfam" id="PF01261"/>
    </source>
</evidence>
<dbReference type="PROSITE" id="PS51318">
    <property type="entry name" value="TAT"/>
    <property type="match status" value="1"/>
</dbReference>
<feature type="domain" description="Xylose isomerase-like TIM barrel" evidence="1">
    <location>
        <begin position="70"/>
        <end position="287"/>
    </location>
</feature>
<dbReference type="OrthoDB" id="259215at2"/>
<dbReference type="GO" id="GO:0016853">
    <property type="term" value="F:isomerase activity"/>
    <property type="evidence" value="ECO:0007669"/>
    <property type="project" value="UniProtKB-KW"/>
</dbReference>
<dbReference type="SUPFAM" id="SSF51658">
    <property type="entry name" value="Xylose isomerase-like"/>
    <property type="match status" value="1"/>
</dbReference>
<gene>
    <name evidence="2" type="ORF">C5Y98_29975</name>
</gene>
<dbReference type="InterPro" id="IPR050312">
    <property type="entry name" value="IolE/XylAMocC-like"/>
</dbReference>
<evidence type="ECO:0000313" key="2">
    <source>
        <dbReference type="EMBL" id="PQO26611.1"/>
    </source>
</evidence>
<dbReference type="EMBL" id="PUIB01000030">
    <property type="protein sequence ID" value="PQO26611.1"/>
    <property type="molecule type" value="Genomic_DNA"/>
</dbReference>
<name>A0A2S8F386_9BACT</name>
<dbReference type="Pfam" id="PF01261">
    <property type="entry name" value="AP_endonuc_2"/>
    <property type="match status" value="1"/>
</dbReference>
<dbReference type="PANTHER" id="PTHR12110:SF53">
    <property type="entry name" value="BLR5974 PROTEIN"/>
    <property type="match status" value="1"/>
</dbReference>
<organism evidence="2 3">
    <name type="scientific">Blastopirellula marina</name>
    <dbReference type="NCBI Taxonomy" id="124"/>
    <lineage>
        <taxon>Bacteria</taxon>
        <taxon>Pseudomonadati</taxon>
        <taxon>Planctomycetota</taxon>
        <taxon>Planctomycetia</taxon>
        <taxon>Pirellulales</taxon>
        <taxon>Pirellulaceae</taxon>
        <taxon>Blastopirellula</taxon>
    </lineage>
</organism>
<reference evidence="2 3" key="1">
    <citation type="submission" date="2018-02" db="EMBL/GenBank/DDBJ databases">
        <title>Comparative genomes isolates from brazilian mangrove.</title>
        <authorList>
            <person name="Araujo J.E."/>
            <person name="Taketani R.G."/>
            <person name="Silva M.C.P."/>
            <person name="Loureco M.V."/>
            <person name="Andreote F.D."/>
        </authorList>
    </citation>
    <scope>NUCLEOTIDE SEQUENCE [LARGE SCALE GENOMIC DNA]</scope>
    <source>
        <strain evidence="2 3">NAP PRIS-MGV</strain>
    </source>
</reference>
<accession>A0A2S8F386</accession>
<sequence>MNEVTLNRRQWIAASGAVAAAAWSAPQLLSAAEPIANRTSPHFKLSLAAYSYRKLLQGNKPEMTLADFIDDCAKMQLDGTELTSYYFPPNVTAEQLLELKRQAFLLGLSVSGTAVGNDFGHPAGEEREKQIAGVKTWIDNAAILSAPVIRIFAGHAKKGVSADESHRLMVEGMQEVCDYAGQKGVFLALENHGGPTATADGLLKLVKDVDSPWFGVNLDTGNFHSEDVYAELSQVAPYALNVQVKVVVSGPDKKKVPTDFAKIAKILRDSNYRGFVVLEYEEDTDPRTECPKFVAKLREALA</sequence>
<dbReference type="InterPro" id="IPR013022">
    <property type="entry name" value="Xyl_isomerase-like_TIM-brl"/>
</dbReference>
<dbReference type="PANTHER" id="PTHR12110">
    <property type="entry name" value="HYDROXYPYRUVATE ISOMERASE"/>
    <property type="match status" value="1"/>
</dbReference>
<keyword evidence="2" id="KW-0413">Isomerase</keyword>
<proteinExistence type="predicted"/>